<dbReference type="EC" id="2.7.7.108" evidence="8"/>
<sequence length="490" mass="55181">MTKEIETNQSGWNLINSYARLPELFFSSLTPPTVSEPELVIFNDSLAKELGLNSEVLKSEEGVAIFSGNRMPEGSEPLAQAYAGHQFGHFTMLGDGRALLIGEQVTPQNERMDIQLKGSGRTPYSRGGDGRAALGPMLREYIISEAMHALRIPTTRSLAVVTTGESVYRETELPGAILTRVAASHIRVGTFEYAAKWGTHEELKALADYTLQRHYPTIPLDENRFLALLQAVVSRQAELIAKWQLVGFIHGVMNTDNMTISGETIDYGPCAFMDIYDPETVFSSIDRQGRYAYGNQPPIAGWNLARFAEALLPLLHENQDQAVEIAQEAISVFPDLFQAKWLSGMRAKLGIFNEEDQDQTLIEDLLDLMKQERADFTNTFRALTFDHVQETVLSDAPEFSEWEKRWEARLDRQPQSIADSKELMKENNPAVIPRNHLVEEALEAAEKQNDYSVLEKFLKVLTKPYEYSEIQTAYCTVPDPTRPYRTFCGT</sequence>
<feature type="binding site" evidence="8">
    <location>
        <position position="180"/>
    </location>
    <ligand>
        <name>ATP</name>
        <dbReference type="ChEBI" id="CHEBI:30616"/>
    </ligand>
</feature>
<comment type="catalytic activity">
    <reaction evidence="8">
        <text>L-tyrosyl-[protein] + ATP = O-(5'-adenylyl)-L-tyrosyl-[protein] + diphosphate</text>
        <dbReference type="Rhea" id="RHEA:54288"/>
        <dbReference type="Rhea" id="RHEA-COMP:10136"/>
        <dbReference type="Rhea" id="RHEA-COMP:13846"/>
        <dbReference type="ChEBI" id="CHEBI:30616"/>
        <dbReference type="ChEBI" id="CHEBI:33019"/>
        <dbReference type="ChEBI" id="CHEBI:46858"/>
        <dbReference type="ChEBI" id="CHEBI:83624"/>
        <dbReference type="EC" id="2.7.7.108"/>
    </reaction>
</comment>
<comment type="similarity">
    <text evidence="1 8">Belongs to the SELO family.</text>
</comment>
<feature type="binding site" evidence="8">
    <location>
        <position position="266"/>
    </location>
    <ligand>
        <name>Mg(2+)</name>
        <dbReference type="ChEBI" id="CHEBI:18420"/>
    </ligand>
</feature>
<feature type="binding site" evidence="8">
    <location>
        <position position="129"/>
    </location>
    <ligand>
        <name>ATP</name>
        <dbReference type="ChEBI" id="CHEBI:30616"/>
    </ligand>
</feature>
<feature type="binding site" evidence="8">
    <location>
        <position position="187"/>
    </location>
    <ligand>
        <name>ATP</name>
        <dbReference type="ChEBI" id="CHEBI:30616"/>
    </ligand>
</feature>
<comment type="caution">
    <text evidence="9">The sequence shown here is derived from an EMBL/GenBank/DDBJ whole genome shotgun (WGS) entry which is preliminary data.</text>
</comment>
<reference evidence="9 10" key="1">
    <citation type="journal article" date="2014" name="Genome Announc.">
        <title>Draft Genome Sequences of Three Alkaliphilic Bacillus Strains, Bacillus wakoensis JCM 9140T, Bacillus akibai JCM 9157T, and Bacillus hemicellulosilyticus JCM 9152T.</title>
        <authorList>
            <person name="Yuki M."/>
            <person name="Oshima K."/>
            <person name="Suda W."/>
            <person name="Oshida Y."/>
            <person name="Kitamura K."/>
            <person name="Iida T."/>
            <person name="Hattori M."/>
            <person name="Ohkuma M."/>
        </authorList>
    </citation>
    <scope>NUCLEOTIDE SEQUENCE [LARGE SCALE GENOMIC DNA]</scope>
    <source>
        <strain evidence="9 10">JCM 9157</strain>
    </source>
</reference>
<dbReference type="AlphaFoldDB" id="W4QY96"/>
<feature type="active site" description="Proton acceptor" evidence="8">
    <location>
        <position position="256"/>
    </location>
</feature>
<keyword evidence="5 8" id="KW-0547">Nucleotide-binding</keyword>
<evidence type="ECO:0000256" key="5">
    <source>
        <dbReference type="ARBA" id="ARBA00022741"/>
    </source>
</evidence>
<dbReference type="GO" id="GO:0000287">
    <property type="term" value="F:magnesium ion binding"/>
    <property type="evidence" value="ECO:0007669"/>
    <property type="project" value="UniProtKB-UniRule"/>
</dbReference>
<feature type="binding site" evidence="8">
    <location>
        <position position="94"/>
    </location>
    <ligand>
        <name>ATP</name>
        <dbReference type="ChEBI" id="CHEBI:30616"/>
    </ligand>
</feature>
<keyword evidence="8" id="KW-0464">Manganese</keyword>
<gene>
    <name evidence="8" type="primary">ydiU</name>
    <name evidence="8" type="synonym">selO</name>
    <name evidence="9" type="ORF">JCM9157_4353</name>
</gene>
<feature type="binding site" evidence="8">
    <location>
        <position position="97"/>
    </location>
    <ligand>
        <name>ATP</name>
        <dbReference type="ChEBI" id="CHEBI:30616"/>
    </ligand>
</feature>
<dbReference type="EC" id="2.7.7.-" evidence="8"/>
<name>W4QY96_HALA3</name>
<evidence type="ECO:0000256" key="2">
    <source>
        <dbReference type="ARBA" id="ARBA00022679"/>
    </source>
</evidence>
<comment type="catalytic activity">
    <reaction evidence="8">
        <text>L-threonyl-[protein] + ATP = 3-O-(5'-adenylyl)-L-threonyl-[protein] + diphosphate</text>
        <dbReference type="Rhea" id="RHEA:54292"/>
        <dbReference type="Rhea" id="RHEA-COMP:11060"/>
        <dbReference type="Rhea" id="RHEA-COMP:13847"/>
        <dbReference type="ChEBI" id="CHEBI:30013"/>
        <dbReference type="ChEBI" id="CHEBI:30616"/>
        <dbReference type="ChEBI" id="CHEBI:33019"/>
        <dbReference type="ChEBI" id="CHEBI:138113"/>
        <dbReference type="EC" id="2.7.7.108"/>
    </reaction>
</comment>
<evidence type="ECO:0000256" key="6">
    <source>
        <dbReference type="ARBA" id="ARBA00022840"/>
    </source>
</evidence>
<dbReference type="Pfam" id="PF02696">
    <property type="entry name" value="SelO"/>
    <property type="match status" value="1"/>
</dbReference>
<dbReference type="OrthoDB" id="9773505at2"/>
<comment type="catalytic activity">
    <reaction evidence="8">
        <text>L-seryl-[protein] + ATP = 3-O-(5'-adenylyl)-L-seryl-[protein] + diphosphate</text>
        <dbReference type="Rhea" id="RHEA:58120"/>
        <dbReference type="Rhea" id="RHEA-COMP:9863"/>
        <dbReference type="Rhea" id="RHEA-COMP:15073"/>
        <dbReference type="ChEBI" id="CHEBI:29999"/>
        <dbReference type="ChEBI" id="CHEBI:30616"/>
        <dbReference type="ChEBI" id="CHEBI:33019"/>
        <dbReference type="ChEBI" id="CHEBI:142516"/>
        <dbReference type="EC" id="2.7.7.108"/>
    </reaction>
</comment>
<comment type="function">
    <text evidence="8">Nucleotidyltransferase involved in the post-translational modification of proteins. It can catalyze the addition of adenosine monophosphate (AMP) or uridine monophosphate (UMP) to a protein, resulting in modifications known as AMPylation and UMPylation.</text>
</comment>
<feature type="binding site" evidence="8">
    <location>
        <position position="117"/>
    </location>
    <ligand>
        <name>ATP</name>
        <dbReference type="ChEBI" id="CHEBI:30616"/>
    </ligand>
</feature>
<dbReference type="HAMAP" id="MF_00692">
    <property type="entry name" value="SelO"/>
    <property type="match status" value="1"/>
</dbReference>
<accession>W4QY96</accession>
<dbReference type="GO" id="GO:0070733">
    <property type="term" value="F:AMPylase activity"/>
    <property type="evidence" value="ECO:0007669"/>
    <property type="project" value="UniProtKB-EC"/>
</dbReference>
<feature type="binding site" evidence="8">
    <location>
        <position position="257"/>
    </location>
    <ligand>
        <name>Mg(2+)</name>
        <dbReference type="ChEBI" id="CHEBI:18420"/>
    </ligand>
</feature>
<evidence type="ECO:0000256" key="1">
    <source>
        <dbReference type="ARBA" id="ARBA00009747"/>
    </source>
</evidence>
<dbReference type="RefSeq" id="WP_035667486.1">
    <property type="nucleotide sequence ID" value="NZ_BAUV01000053.1"/>
</dbReference>
<proteinExistence type="inferred from homology"/>
<dbReference type="STRING" id="1236973.JCM9157_4353"/>
<protein>
    <recommendedName>
        <fullName evidence="8">Protein nucleotidyltransferase YdiU</fullName>
        <ecNumber evidence="8">2.7.7.-</ecNumber>
    </recommendedName>
    <alternativeName>
        <fullName evidence="8">Protein adenylyltransferase YdiU</fullName>
        <ecNumber evidence="8">2.7.7.108</ecNumber>
    </alternativeName>
    <alternativeName>
        <fullName evidence="8">Protein uridylyltransferase YdiU</fullName>
        <ecNumber evidence="8">2.7.7.-</ecNumber>
    </alternativeName>
</protein>
<dbReference type="GO" id="GO:0005524">
    <property type="term" value="F:ATP binding"/>
    <property type="evidence" value="ECO:0007669"/>
    <property type="project" value="UniProtKB-UniRule"/>
</dbReference>
<evidence type="ECO:0000256" key="4">
    <source>
        <dbReference type="ARBA" id="ARBA00022723"/>
    </source>
</evidence>
<dbReference type="PANTHER" id="PTHR12153">
    <property type="entry name" value="SELENOPROTEIN O"/>
    <property type="match status" value="1"/>
</dbReference>
<evidence type="ECO:0000256" key="7">
    <source>
        <dbReference type="ARBA" id="ARBA00022842"/>
    </source>
</evidence>
<keyword evidence="4 8" id="KW-0479">Metal-binding</keyword>
<evidence type="ECO:0000313" key="10">
    <source>
        <dbReference type="Proteomes" id="UP000018896"/>
    </source>
</evidence>
<comment type="catalytic activity">
    <reaction evidence="8">
        <text>L-seryl-[protein] + UTP = O-(5'-uridylyl)-L-seryl-[protein] + diphosphate</text>
        <dbReference type="Rhea" id="RHEA:64604"/>
        <dbReference type="Rhea" id="RHEA-COMP:9863"/>
        <dbReference type="Rhea" id="RHEA-COMP:16635"/>
        <dbReference type="ChEBI" id="CHEBI:29999"/>
        <dbReference type="ChEBI" id="CHEBI:33019"/>
        <dbReference type="ChEBI" id="CHEBI:46398"/>
        <dbReference type="ChEBI" id="CHEBI:156051"/>
    </reaction>
</comment>
<dbReference type="NCBIfam" id="NF000658">
    <property type="entry name" value="PRK00029.1"/>
    <property type="match status" value="1"/>
</dbReference>
<dbReference type="PANTHER" id="PTHR12153:SF15">
    <property type="entry name" value="PROTEIN ADENYLYLTRANSFERASE SELO, MITOCHONDRIAL"/>
    <property type="match status" value="1"/>
</dbReference>
<dbReference type="eggNOG" id="COG0397">
    <property type="taxonomic scope" value="Bacteria"/>
</dbReference>
<evidence type="ECO:0000256" key="3">
    <source>
        <dbReference type="ARBA" id="ARBA00022695"/>
    </source>
</evidence>
<keyword evidence="10" id="KW-1185">Reference proteome</keyword>
<organism evidence="9 10">
    <name type="scientific">Halalkalibacter akibai (strain ATCC 43226 / DSM 21942 / CIP 109018 / JCM 9157 / 1139)</name>
    <name type="common">Bacillus akibai</name>
    <dbReference type="NCBI Taxonomy" id="1236973"/>
    <lineage>
        <taxon>Bacteria</taxon>
        <taxon>Bacillati</taxon>
        <taxon>Bacillota</taxon>
        <taxon>Bacilli</taxon>
        <taxon>Bacillales</taxon>
        <taxon>Bacillaceae</taxon>
        <taxon>Halalkalibacter</taxon>
    </lineage>
</organism>
<evidence type="ECO:0000313" key="9">
    <source>
        <dbReference type="EMBL" id="GAE37105.1"/>
    </source>
</evidence>
<dbReference type="EMBL" id="BAUV01000053">
    <property type="protein sequence ID" value="GAE37105.1"/>
    <property type="molecule type" value="Genomic_DNA"/>
</dbReference>
<feature type="binding site" evidence="8">
    <location>
        <position position="130"/>
    </location>
    <ligand>
        <name>ATP</name>
        <dbReference type="ChEBI" id="CHEBI:30616"/>
    </ligand>
</feature>
<comment type="catalytic activity">
    <reaction evidence="8">
        <text>L-tyrosyl-[protein] + UTP = O-(5'-uridylyl)-L-tyrosyl-[protein] + diphosphate</text>
        <dbReference type="Rhea" id="RHEA:83887"/>
        <dbReference type="Rhea" id="RHEA-COMP:10136"/>
        <dbReference type="Rhea" id="RHEA-COMP:20238"/>
        <dbReference type="ChEBI" id="CHEBI:33019"/>
        <dbReference type="ChEBI" id="CHEBI:46398"/>
        <dbReference type="ChEBI" id="CHEBI:46858"/>
        <dbReference type="ChEBI" id="CHEBI:90602"/>
    </reaction>
</comment>
<keyword evidence="2 8" id="KW-0808">Transferase</keyword>
<dbReference type="InterPro" id="IPR003846">
    <property type="entry name" value="SelO"/>
</dbReference>
<comment type="cofactor">
    <cofactor evidence="8">
        <name>Mg(2+)</name>
        <dbReference type="ChEBI" id="CHEBI:18420"/>
    </cofactor>
    <cofactor evidence="8">
        <name>Mn(2+)</name>
        <dbReference type="ChEBI" id="CHEBI:29035"/>
    </cofactor>
</comment>
<evidence type="ECO:0000256" key="8">
    <source>
        <dbReference type="HAMAP-Rule" id="MF_00692"/>
    </source>
</evidence>
<keyword evidence="7 8" id="KW-0460">Magnesium</keyword>
<dbReference type="GO" id="GO:0030145">
    <property type="term" value="F:manganese ion binding"/>
    <property type="evidence" value="ECO:0007669"/>
    <property type="project" value="UniProtKB-UniRule"/>
</dbReference>
<feature type="binding site" evidence="8">
    <location>
        <position position="96"/>
    </location>
    <ligand>
        <name>ATP</name>
        <dbReference type="ChEBI" id="CHEBI:30616"/>
    </ligand>
</feature>
<dbReference type="Proteomes" id="UP000018896">
    <property type="component" value="Unassembled WGS sequence"/>
</dbReference>
<comment type="catalytic activity">
    <reaction evidence="8">
        <text>L-histidyl-[protein] + UTP = N(tele)-(5'-uridylyl)-L-histidyl-[protein] + diphosphate</text>
        <dbReference type="Rhea" id="RHEA:83891"/>
        <dbReference type="Rhea" id="RHEA-COMP:9745"/>
        <dbReference type="Rhea" id="RHEA-COMP:20239"/>
        <dbReference type="ChEBI" id="CHEBI:29979"/>
        <dbReference type="ChEBI" id="CHEBI:33019"/>
        <dbReference type="ChEBI" id="CHEBI:46398"/>
        <dbReference type="ChEBI" id="CHEBI:233474"/>
    </reaction>
</comment>
<keyword evidence="3 8" id="KW-0548">Nucleotidyltransferase</keyword>
<feature type="binding site" evidence="8">
    <location>
        <position position="266"/>
    </location>
    <ligand>
        <name>ATP</name>
        <dbReference type="ChEBI" id="CHEBI:30616"/>
    </ligand>
</feature>
<keyword evidence="6 8" id="KW-0067">ATP-binding</keyword>